<dbReference type="Gene3D" id="3.90.1530.30">
    <property type="match status" value="1"/>
</dbReference>
<dbReference type="InterPro" id="IPR004437">
    <property type="entry name" value="ParB/RepB/Spo0J"/>
</dbReference>
<dbReference type="InterPro" id="IPR003115">
    <property type="entry name" value="ParB_N"/>
</dbReference>
<feature type="domain" description="ParB-like N-terminal" evidence="3">
    <location>
        <begin position="39"/>
        <end position="129"/>
    </location>
</feature>
<evidence type="ECO:0000256" key="2">
    <source>
        <dbReference type="SAM" id="MobiDB-lite"/>
    </source>
</evidence>
<protein>
    <submittedName>
        <fullName evidence="4">ParB/RepB/Spo0J family partition protein</fullName>
    </submittedName>
</protein>
<sequence length="302" mass="33891">MTKNRFQSKGSGAGLGNLLNRSLQFSGSSAEVSPSEAPQTLPVESLQPNPRQPRRFFDAASLQQLAQSIRQQGVLQPLMVRPLGDDHYEIVYGERRWRAAQQAGLTHLPVLIRTLSPQEVDIISAVENLQREDLNRFDEVTSKLNLVAHRFGIPVEAAVSLLKQLRNDPMSAPEQVEALEQLFAQLGREQWTSFVTNGLPALQLPVTLIEAVQSGRLDYSKAVLISRAPQRHHSDLLKRVLAEELTHADLRMVIAQLKPELHAEPVLEQLKKNISVRRLSKLTEPQRGRALKLMEELNTLLK</sequence>
<comment type="caution">
    <text evidence="4">The sequence shown here is derived from an EMBL/GenBank/DDBJ whole genome shotgun (WGS) entry which is preliminary data.</text>
</comment>
<dbReference type="SMART" id="SM00470">
    <property type="entry name" value="ParB"/>
    <property type="match status" value="1"/>
</dbReference>
<dbReference type="EMBL" id="JBHLYR010000045">
    <property type="protein sequence ID" value="MFB9993268.1"/>
    <property type="molecule type" value="Genomic_DNA"/>
</dbReference>
<dbReference type="Proteomes" id="UP001589733">
    <property type="component" value="Unassembled WGS sequence"/>
</dbReference>
<comment type="similarity">
    <text evidence="1">Belongs to the ParB family.</text>
</comment>
<dbReference type="NCBIfam" id="TIGR00180">
    <property type="entry name" value="parB_part"/>
    <property type="match status" value="1"/>
</dbReference>
<organism evidence="4 5">
    <name type="scientific">Deinococcus oregonensis</name>
    <dbReference type="NCBI Taxonomy" id="1805970"/>
    <lineage>
        <taxon>Bacteria</taxon>
        <taxon>Thermotogati</taxon>
        <taxon>Deinococcota</taxon>
        <taxon>Deinococci</taxon>
        <taxon>Deinococcales</taxon>
        <taxon>Deinococcaceae</taxon>
        <taxon>Deinococcus</taxon>
    </lineage>
</organism>
<evidence type="ECO:0000313" key="4">
    <source>
        <dbReference type="EMBL" id="MFB9993268.1"/>
    </source>
</evidence>
<dbReference type="PANTHER" id="PTHR33375">
    <property type="entry name" value="CHROMOSOME-PARTITIONING PROTEIN PARB-RELATED"/>
    <property type="match status" value="1"/>
</dbReference>
<dbReference type="Gene3D" id="1.10.10.2830">
    <property type="match status" value="1"/>
</dbReference>
<dbReference type="SUPFAM" id="SSF109709">
    <property type="entry name" value="KorB DNA-binding domain-like"/>
    <property type="match status" value="1"/>
</dbReference>
<name>A0ABV6B0I9_9DEIO</name>
<dbReference type="SUPFAM" id="SSF110849">
    <property type="entry name" value="ParB/Sulfiredoxin"/>
    <property type="match status" value="1"/>
</dbReference>
<evidence type="ECO:0000259" key="3">
    <source>
        <dbReference type="SMART" id="SM00470"/>
    </source>
</evidence>
<dbReference type="Pfam" id="PF02195">
    <property type="entry name" value="ParB_N"/>
    <property type="match status" value="1"/>
</dbReference>
<feature type="region of interest" description="Disordered" evidence="2">
    <location>
        <begin position="26"/>
        <end position="53"/>
    </location>
</feature>
<reference evidence="4 5" key="1">
    <citation type="submission" date="2024-09" db="EMBL/GenBank/DDBJ databases">
        <authorList>
            <person name="Sun Q."/>
            <person name="Mori K."/>
        </authorList>
    </citation>
    <scope>NUCLEOTIDE SEQUENCE [LARGE SCALE GENOMIC DNA]</scope>
    <source>
        <strain evidence="4 5">JCM 13503</strain>
    </source>
</reference>
<feature type="compositionally biased region" description="Polar residues" evidence="2">
    <location>
        <begin position="26"/>
        <end position="38"/>
    </location>
</feature>
<dbReference type="CDD" id="cd16393">
    <property type="entry name" value="SPO0J_N"/>
    <property type="match status" value="1"/>
</dbReference>
<dbReference type="PANTHER" id="PTHR33375:SF7">
    <property type="entry name" value="CHROMOSOME 2-PARTITIONING PROTEIN PARB-RELATED"/>
    <property type="match status" value="1"/>
</dbReference>
<dbReference type="InterPro" id="IPR036086">
    <property type="entry name" value="ParB/Sulfiredoxin_sf"/>
</dbReference>
<evidence type="ECO:0000256" key="1">
    <source>
        <dbReference type="ARBA" id="ARBA00006295"/>
    </source>
</evidence>
<dbReference type="InterPro" id="IPR050336">
    <property type="entry name" value="Chromosome_partition/occlusion"/>
</dbReference>
<evidence type="ECO:0000313" key="5">
    <source>
        <dbReference type="Proteomes" id="UP001589733"/>
    </source>
</evidence>
<dbReference type="RefSeq" id="WP_380011760.1">
    <property type="nucleotide sequence ID" value="NZ_JBHLYR010000045.1"/>
</dbReference>
<keyword evidence="5" id="KW-1185">Reference proteome</keyword>
<accession>A0ABV6B0I9</accession>
<proteinExistence type="inferred from homology"/>
<gene>
    <name evidence="4" type="ORF">ACFFLM_14945</name>
</gene>